<keyword evidence="6" id="KW-0418">Kinase</keyword>
<dbReference type="FunFam" id="3.30.565.10:FF:000037">
    <property type="entry name" value="Hybrid sensor histidine kinase/response regulator"/>
    <property type="match status" value="1"/>
</dbReference>
<dbReference type="SUPFAM" id="SSF55785">
    <property type="entry name" value="PYP-like sensor domain (PAS domain)"/>
    <property type="match status" value="3"/>
</dbReference>
<dbReference type="InterPro" id="IPR000700">
    <property type="entry name" value="PAS-assoc_C"/>
</dbReference>
<dbReference type="GO" id="GO:0005524">
    <property type="term" value="F:ATP binding"/>
    <property type="evidence" value="ECO:0007669"/>
    <property type="project" value="UniProtKB-KW"/>
</dbReference>
<keyword evidence="7" id="KW-0067">ATP-binding</keyword>
<feature type="domain" description="Histidine kinase" evidence="10">
    <location>
        <begin position="445"/>
        <end position="669"/>
    </location>
</feature>
<dbReference type="SMART" id="SM00086">
    <property type="entry name" value="PAC"/>
    <property type="match status" value="3"/>
</dbReference>
<dbReference type="PROSITE" id="PS50109">
    <property type="entry name" value="HIS_KIN"/>
    <property type="match status" value="1"/>
</dbReference>
<comment type="catalytic activity">
    <reaction evidence="1">
        <text>ATP + protein L-histidine = ADP + protein N-phospho-L-histidine.</text>
        <dbReference type="EC" id="2.7.13.3"/>
    </reaction>
</comment>
<dbReference type="PANTHER" id="PTHR43047">
    <property type="entry name" value="TWO-COMPONENT HISTIDINE PROTEIN KINASE"/>
    <property type="match status" value="1"/>
</dbReference>
<dbReference type="InterPro" id="IPR005467">
    <property type="entry name" value="His_kinase_dom"/>
</dbReference>
<keyword evidence="3" id="KW-0597">Phosphoprotein</keyword>
<organism evidence="13 14">
    <name type="scientific">Geosporobacter ferrireducens</name>
    <dbReference type="NCBI Taxonomy" id="1424294"/>
    <lineage>
        <taxon>Bacteria</taxon>
        <taxon>Bacillati</taxon>
        <taxon>Bacillota</taxon>
        <taxon>Clostridia</taxon>
        <taxon>Peptostreptococcales</taxon>
        <taxon>Thermotaleaceae</taxon>
        <taxon>Geosporobacter</taxon>
    </lineage>
</organism>
<dbReference type="Pfam" id="PF13426">
    <property type="entry name" value="PAS_9"/>
    <property type="match status" value="2"/>
</dbReference>
<keyword evidence="4" id="KW-0808">Transferase</keyword>
<dbReference type="Pfam" id="PF08447">
    <property type="entry name" value="PAS_3"/>
    <property type="match status" value="1"/>
</dbReference>
<dbReference type="RefSeq" id="WP_069978063.1">
    <property type="nucleotide sequence ID" value="NZ_CP017269.1"/>
</dbReference>
<dbReference type="InterPro" id="IPR000014">
    <property type="entry name" value="PAS"/>
</dbReference>
<feature type="domain" description="PAS" evidence="11">
    <location>
        <begin position="297"/>
        <end position="367"/>
    </location>
</feature>
<keyword evidence="14" id="KW-1185">Reference proteome</keyword>
<dbReference type="GO" id="GO:0009927">
    <property type="term" value="F:histidine phosphotransfer kinase activity"/>
    <property type="evidence" value="ECO:0007669"/>
    <property type="project" value="TreeGrafter"/>
</dbReference>
<sequence>MKESEQNMASLMTENETLRQRVLELEQSLTVQKNKEDSLNRELNFFYRFIDQSPSLLWQSNASGEAIYCNKSWLDFVGLELTDVLGGEWRKAIHKDDWIEYNHIYQNAASHCIPFTREYRLRHRSGEYYWMIDTGRPTMDKVGRFQGYVGASCEITEHRRRDEELKMSEKKYREVFHNSSSGIILDKITDIHGSKFIEANDQACRMLEYTREELMEIDFSLICCEGNRIKQLMSDLCTENRISGEQLLETYVSTKAGRYIPVEISLKHFELHDQQYILWIIRNISRRKEIEERLRQSELRYRKLFKFCPEALFVIDEEKILLVNKAAAELLGAEKVDEVIGREHTDFVHPDLREFYEQRINMMKNERKNALPTEQRFVRLDGSLVDVEVAGTYIYYDDKMTYLLIARDISERKKLDKLKNEVDESNRRLIEAVEYDKLKSEFFANISHELKTPLNVILGAVQLQELYLNKGKTAPLETTQKNIKMIKQNSYRLIRLVNNLIDITKIDCGYMQMRLQNEDITKMVKDITSSVQDYAHLKGVIIECHMSIPQKRITCDPDHIERVLLNLISNAIKFTDQGGRIDVFLGEDEVEGYIVLSVMDTGIGIPQEKQKIIFERFHQIDKSLSRNQEGSGIGLSIVKALVEMHGGYITVKSEYGKGSVFTVRLPVTHEEKPNDEPAGVNAWTNQAERINIEFSDIYF</sequence>
<evidence type="ECO:0000259" key="12">
    <source>
        <dbReference type="PROSITE" id="PS50113"/>
    </source>
</evidence>
<dbReference type="SMART" id="SM00091">
    <property type="entry name" value="PAS"/>
    <property type="match status" value="3"/>
</dbReference>
<dbReference type="PRINTS" id="PR00344">
    <property type="entry name" value="BCTRLSENSOR"/>
</dbReference>
<dbReference type="GO" id="GO:0005886">
    <property type="term" value="C:plasma membrane"/>
    <property type="evidence" value="ECO:0007669"/>
    <property type="project" value="TreeGrafter"/>
</dbReference>
<dbReference type="CDD" id="cd00082">
    <property type="entry name" value="HisKA"/>
    <property type="match status" value="1"/>
</dbReference>
<dbReference type="Pfam" id="PF00512">
    <property type="entry name" value="HisKA"/>
    <property type="match status" value="1"/>
</dbReference>
<evidence type="ECO:0000256" key="2">
    <source>
        <dbReference type="ARBA" id="ARBA00012438"/>
    </source>
</evidence>
<dbReference type="NCBIfam" id="TIGR00229">
    <property type="entry name" value="sensory_box"/>
    <property type="match status" value="3"/>
</dbReference>
<dbReference type="InterPro" id="IPR003661">
    <property type="entry name" value="HisK_dim/P_dom"/>
</dbReference>
<dbReference type="OrthoDB" id="9813394at2"/>
<dbReference type="InterPro" id="IPR003594">
    <property type="entry name" value="HATPase_dom"/>
</dbReference>
<dbReference type="InterPro" id="IPR004358">
    <property type="entry name" value="Sig_transdc_His_kin-like_C"/>
</dbReference>
<dbReference type="PANTHER" id="PTHR43047:SF72">
    <property type="entry name" value="OSMOSENSING HISTIDINE PROTEIN KINASE SLN1"/>
    <property type="match status" value="1"/>
</dbReference>
<dbReference type="CDD" id="cd00130">
    <property type="entry name" value="PAS"/>
    <property type="match status" value="3"/>
</dbReference>
<dbReference type="SMART" id="SM00388">
    <property type="entry name" value="HisKA"/>
    <property type="match status" value="1"/>
</dbReference>
<proteinExistence type="predicted"/>
<evidence type="ECO:0000259" key="10">
    <source>
        <dbReference type="PROSITE" id="PS50109"/>
    </source>
</evidence>
<dbReference type="AlphaFoldDB" id="A0A1D8GIU9"/>
<dbReference type="Proteomes" id="UP000095743">
    <property type="component" value="Chromosome"/>
</dbReference>
<evidence type="ECO:0000256" key="9">
    <source>
        <dbReference type="SAM" id="Coils"/>
    </source>
</evidence>
<feature type="domain" description="PAS" evidence="11">
    <location>
        <begin position="42"/>
        <end position="97"/>
    </location>
</feature>
<dbReference type="EMBL" id="CP017269">
    <property type="protein sequence ID" value="AOT70850.1"/>
    <property type="molecule type" value="Genomic_DNA"/>
</dbReference>
<keyword evidence="8" id="KW-0902">Two-component regulatory system</keyword>
<name>A0A1D8GIU9_9FIRM</name>
<accession>A0A1D8GIU9</accession>
<dbReference type="EC" id="2.7.13.3" evidence="2"/>
<feature type="domain" description="PAC" evidence="12">
    <location>
        <begin position="115"/>
        <end position="167"/>
    </location>
</feature>
<evidence type="ECO:0000256" key="5">
    <source>
        <dbReference type="ARBA" id="ARBA00022741"/>
    </source>
</evidence>
<dbReference type="InterPro" id="IPR013655">
    <property type="entry name" value="PAS_fold_3"/>
</dbReference>
<reference evidence="13 14" key="1">
    <citation type="submission" date="2016-09" db="EMBL/GenBank/DDBJ databases">
        <title>Genomic analysis reveals versatility of anaerobic energy metabolism of Geosporobacter ferrireducens IRF9 of phylum Firmicutes.</title>
        <authorList>
            <person name="Kim S.-J."/>
        </authorList>
    </citation>
    <scope>NUCLEOTIDE SEQUENCE [LARGE SCALE GENOMIC DNA]</scope>
    <source>
        <strain evidence="13 14">IRF9</strain>
    </source>
</reference>
<dbReference type="GO" id="GO:0000155">
    <property type="term" value="F:phosphorelay sensor kinase activity"/>
    <property type="evidence" value="ECO:0007669"/>
    <property type="project" value="InterPro"/>
</dbReference>
<dbReference type="PROSITE" id="PS50112">
    <property type="entry name" value="PAS"/>
    <property type="match status" value="2"/>
</dbReference>
<dbReference type="InterPro" id="IPR035965">
    <property type="entry name" value="PAS-like_dom_sf"/>
</dbReference>
<evidence type="ECO:0000256" key="8">
    <source>
        <dbReference type="ARBA" id="ARBA00023012"/>
    </source>
</evidence>
<dbReference type="InterPro" id="IPR036097">
    <property type="entry name" value="HisK_dim/P_sf"/>
</dbReference>
<evidence type="ECO:0000256" key="7">
    <source>
        <dbReference type="ARBA" id="ARBA00022840"/>
    </source>
</evidence>
<evidence type="ECO:0000256" key="4">
    <source>
        <dbReference type="ARBA" id="ARBA00022679"/>
    </source>
</evidence>
<evidence type="ECO:0000256" key="6">
    <source>
        <dbReference type="ARBA" id="ARBA00022777"/>
    </source>
</evidence>
<dbReference type="Gene3D" id="1.10.287.130">
    <property type="match status" value="1"/>
</dbReference>
<feature type="domain" description="PAC" evidence="12">
    <location>
        <begin position="371"/>
        <end position="421"/>
    </location>
</feature>
<dbReference type="InterPro" id="IPR001610">
    <property type="entry name" value="PAC"/>
</dbReference>
<dbReference type="Pfam" id="PF02518">
    <property type="entry name" value="HATPase_c"/>
    <property type="match status" value="1"/>
</dbReference>
<dbReference type="SUPFAM" id="SSF47384">
    <property type="entry name" value="Homodimeric domain of signal transducing histidine kinase"/>
    <property type="match status" value="1"/>
</dbReference>
<evidence type="ECO:0000259" key="11">
    <source>
        <dbReference type="PROSITE" id="PS50112"/>
    </source>
</evidence>
<dbReference type="InterPro" id="IPR036890">
    <property type="entry name" value="HATPase_C_sf"/>
</dbReference>
<dbReference type="STRING" id="1424294.Gferi_15580"/>
<feature type="coiled-coil region" evidence="9">
    <location>
        <begin position="1"/>
        <end position="42"/>
    </location>
</feature>
<keyword evidence="5" id="KW-0547">Nucleotide-binding</keyword>
<dbReference type="CDD" id="cd16922">
    <property type="entry name" value="HATPase_EvgS-ArcB-TorS-like"/>
    <property type="match status" value="1"/>
</dbReference>
<dbReference type="Gene3D" id="3.30.565.10">
    <property type="entry name" value="Histidine kinase-like ATPase, C-terminal domain"/>
    <property type="match status" value="1"/>
</dbReference>
<dbReference type="SMART" id="SM00387">
    <property type="entry name" value="HATPase_c"/>
    <property type="match status" value="1"/>
</dbReference>
<gene>
    <name evidence="13" type="ORF">Gferi_15580</name>
</gene>
<protein>
    <recommendedName>
        <fullName evidence="2">histidine kinase</fullName>
        <ecNumber evidence="2">2.7.13.3</ecNumber>
    </recommendedName>
</protein>
<dbReference type="KEGG" id="gfe:Gferi_15580"/>
<dbReference type="Gene3D" id="3.30.450.20">
    <property type="entry name" value="PAS domain"/>
    <property type="match status" value="3"/>
</dbReference>
<dbReference type="PROSITE" id="PS50113">
    <property type="entry name" value="PAC"/>
    <property type="match status" value="2"/>
</dbReference>
<evidence type="ECO:0000313" key="14">
    <source>
        <dbReference type="Proteomes" id="UP000095743"/>
    </source>
</evidence>
<keyword evidence="9" id="KW-0175">Coiled coil</keyword>
<evidence type="ECO:0000256" key="1">
    <source>
        <dbReference type="ARBA" id="ARBA00000085"/>
    </source>
</evidence>
<evidence type="ECO:0000256" key="3">
    <source>
        <dbReference type="ARBA" id="ARBA00022553"/>
    </source>
</evidence>
<dbReference type="SUPFAM" id="SSF55874">
    <property type="entry name" value="ATPase domain of HSP90 chaperone/DNA topoisomerase II/histidine kinase"/>
    <property type="match status" value="1"/>
</dbReference>
<evidence type="ECO:0000313" key="13">
    <source>
        <dbReference type="EMBL" id="AOT70850.1"/>
    </source>
</evidence>